<keyword evidence="3" id="KW-1185">Reference proteome</keyword>
<dbReference type="GO" id="GO:0015628">
    <property type="term" value="P:protein secretion by the type II secretion system"/>
    <property type="evidence" value="ECO:0007669"/>
    <property type="project" value="TreeGrafter"/>
</dbReference>
<feature type="transmembrane region" description="Helical" evidence="1">
    <location>
        <begin position="12"/>
        <end position="32"/>
    </location>
</feature>
<evidence type="ECO:0000313" key="3">
    <source>
        <dbReference type="Proteomes" id="UP000184532"/>
    </source>
</evidence>
<reference evidence="3" key="1">
    <citation type="submission" date="2016-11" db="EMBL/GenBank/DDBJ databases">
        <authorList>
            <person name="Varghese N."/>
            <person name="Submissions S."/>
        </authorList>
    </citation>
    <scope>NUCLEOTIDE SEQUENCE [LARGE SCALE GENOMIC DNA]</scope>
    <source>
        <strain evidence="3">DSM 22638</strain>
    </source>
</reference>
<dbReference type="PANTHER" id="PTHR21180:SF32">
    <property type="entry name" value="ENDONUCLEASE_EXONUCLEASE_PHOSPHATASE FAMILY DOMAIN-CONTAINING PROTEIN 1"/>
    <property type="match status" value="1"/>
</dbReference>
<keyword evidence="1" id="KW-0472">Membrane</keyword>
<proteinExistence type="predicted"/>
<dbReference type="AlphaFoldDB" id="A0A1M5PFZ3"/>
<keyword evidence="1" id="KW-1133">Transmembrane helix</keyword>
<dbReference type="SUPFAM" id="SSF47781">
    <property type="entry name" value="RuvA domain 2-like"/>
    <property type="match status" value="2"/>
</dbReference>
<dbReference type="Gene3D" id="1.10.150.280">
    <property type="entry name" value="AF1531-like domain"/>
    <property type="match status" value="2"/>
</dbReference>
<dbReference type="InterPro" id="IPR010994">
    <property type="entry name" value="RuvA_2-like"/>
</dbReference>
<keyword evidence="1" id="KW-0812">Transmembrane</keyword>
<gene>
    <name evidence="2" type="ORF">SAMN04488116_3208</name>
</gene>
<dbReference type="Proteomes" id="UP000184532">
    <property type="component" value="Unassembled WGS sequence"/>
</dbReference>
<evidence type="ECO:0000313" key="2">
    <source>
        <dbReference type="EMBL" id="SHH00670.1"/>
    </source>
</evidence>
<dbReference type="PANTHER" id="PTHR21180">
    <property type="entry name" value="ENDONUCLEASE/EXONUCLEASE/PHOSPHATASE FAMILY DOMAIN-CONTAINING PROTEIN 1"/>
    <property type="match status" value="1"/>
</dbReference>
<accession>A0A1M5PFZ3</accession>
<dbReference type="STRING" id="570519.SAMN04488116_3208"/>
<dbReference type="Pfam" id="PF12836">
    <property type="entry name" value="HHH_3"/>
    <property type="match status" value="2"/>
</dbReference>
<name>A0A1M5PFZ3_9FLAO</name>
<evidence type="ECO:0000256" key="1">
    <source>
        <dbReference type="SAM" id="Phobius"/>
    </source>
</evidence>
<dbReference type="GO" id="GO:0015627">
    <property type="term" value="C:type II protein secretion system complex"/>
    <property type="evidence" value="ECO:0007669"/>
    <property type="project" value="TreeGrafter"/>
</dbReference>
<organism evidence="2 3">
    <name type="scientific">Flagellimonas flava</name>
    <dbReference type="NCBI Taxonomy" id="570519"/>
    <lineage>
        <taxon>Bacteria</taxon>
        <taxon>Pseudomonadati</taxon>
        <taxon>Bacteroidota</taxon>
        <taxon>Flavobacteriia</taxon>
        <taxon>Flavobacteriales</taxon>
        <taxon>Flavobacteriaceae</taxon>
        <taxon>Flagellimonas</taxon>
    </lineage>
</organism>
<dbReference type="InterPro" id="IPR051675">
    <property type="entry name" value="Endo/Exo/Phosphatase_dom_1"/>
</dbReference>
<sequence length="282" mass="32685">MKSHLRFNKQERSGIFFLVSLVVVLQGIYLLWDGNPVETSGFALNETEQTLIDSLKNAQPSEHKLTMYPFNPNYISDYKGYTLGISPEELDRLFVYRREGKFVNSKKEFQAVTKVSDSLLAAISPYFKFASKNQRYNKSYKERRKLEPTKRVKDINSATAEELKAIYGIGDKLSARIIKFRDRLGGFLVDDQVLDVYGLEPQVAQRVLDKFKVLQPPKISKININKATVDELSRLVYINHAMAREIVRLRMEKGKIESFEELFNLNEFPINKIERIKLYLSL</sequence>
<protein>
    <submittedName>
        <fullName evidence="2">DNA uptake protein ComE</fullName>
    </submittedName>
</protein>
<dbReference type="RefSeq" id="WP_073181462.1">
    <property type="nucleotide sequence ID" value="NZ_FQWL01000007.1"/>
</dbReference>
<dbReference type="EMBL" id="FQWL01000007">
    <property type="protein sequence ID" value="SHH00670.1"/>
    <property type="molecule type" value="Genomic_DNA"/>
</dbReference>